<dbReference type="EMBL" id="GL385396">
    <property type="protein sequence ID" value="EJT79627.1"/>
    <property type="molecule type" value="Genomic_DNA"/>
</dbReference>
<reference evidence="2" key="2">
    <citation type="submission" date="2010-07" db="EMBL/GenBank/DDBJ databases">
        <authorList>
            <consortium name="The Broad Institute Genome Sequencing Platform"/>
            <consortium name="Broad Institute Genome Sequencing Center for Infectious Disease"/>
            <person name="Ma L.-J."/>
            <person name="Dead R."/>
            <person name="Young S."/>
            <person name="Zeng Q."/>
            <person name="Koehrsen M."/>
            <person name="Alvarado L."/>
            <person name="Berlin A."/>
            <person name="Chapman S.B."/>
            <person name="Chen Z."/>
            <person name="Freedman E."/>
            <person name="Gellesch M."/>
            <person name="Goldberg J."/>
            <person name="Griggs A."/>
            <person name="Gujja S."/>
            <person name="Heilman E.R."/>
            <person name="Heiman D."/>
            <person name="Hepburn T."/>
            <person name="Howarth C."/>
            <person name="Jen D."/>
            <person name="Larson L."/>
            <person name="Mehta T."/>
            <person name="Neiman D."/>
            <person name="Pearson M."/>
            <person name="Roberts A."/>
            <person name="Saif S."/>
            <person name="Shea T."/>
            <person name="Shenoy N."/>
            <person name="Sisk P."/>
            <person name="Stolte C."/>
            <person name="Sykes S."/>
            <person name="Walk T."/>
            <person name="White J."/>
            <person name="Yandava C."/>
            <person name="Haas B."/>
            <person name="Nusbaum C."/>
            <person name="Birren B."/>
        </authorList>
    </citation>
    <scope>NUCLEOTIDE SEQUENCE</scope>
    <source>
        <strain evidence="2">R3-111a-1</strain>
    </source>
</reference>
<keyword evidence="4" id="KW-1185">Reference proteome</keyword>
<dbReference type="EnsemblFungi" id="EJT79627">
    <property type="protein sequence ID" value="EJT79627"/>
    <property type="gene ID" value="GGTG_04711"/>
</dbReference>
<dbReference type="VEuPathDB" id="FungiDB:GGTG_04711"/>
<evidence type="ECO:0000313" key="2">
    <source>
        <dbReference type="EMBL" id="EJT79627.1"/>
    </source>
</evidence>
<gene>
    <name evidence="3" type="primary">20345169</name>
    <name evidence="2" type="ORF">GGTG_04711</name>
</gene>
<protein>
    <submittedName>
        <fullName evidence="2 3">Uncharacterized protein</fullName>
    </submittedName>
</protein>
<feature type="region of interest" description="Disordered" evidence="1">
    <location>
        <begin position="276"/>
        <end position="339"/>
    </location>
</feature>
<reference evidence="3" key="4">
    <citation type="journal article" date="2015" name="G3 (Bethesda)">
        <title>Genome sequences of three phytopathogenic species of the Magnaporthaceae family of fungi.</title>
        <authorList>
            <person name="Okagaki L.H."/>
            <person name="Nunes C.C."/>
            <person name="Sailsbery J."/>
            <person name="Clay B."/>
            <person name="Brown D."/>
            <person name="John T."/>
            <person name="Oh Y."/>
            <person name="Young N."/>
            <person name="Fitzgerald M."/>
            <person name="Haas B.J."/>
            <person name="Zeng Q."/>
            <person name="Young S."/>
            <person name="Adiconis X."/>
            <person name="Fan L."/>
            <person name="Levin J.Z."/>
            <person name="Mitchell T.K."/>
            <person name="Okubara P.A."/>
            <person name="Farman M.L."/>
            <person name="Kohn L.M."/>
            <person name="Birren B."/>
            <person name="Ma L.-J."/>
            <person name="Dean R.A."/>
        </authorList>
    </citation>
    <scope>NUCLEOTIDE SEQUENCE</scope>
    <source>
        <strain evidence="3">R3-111a-1</strain>
    </source>
</reference>
<name>J3NTW2_GAET3</name>
<reference evidence="3" key="5">
    <citation type="submission" date="2018-04" db="UniProtKB">
        <authorList>
            <consortium name="EnsemblFungi"/>
        </authorList>
    </citation>
    <scope>IDENTIFICATION</scope>
    <source>
        <strain evidence="3">R3-111a-1</strain>
    </source>
</reference>
<dbReference type="GeneID" id="20345169"/>
<evidence type="ECO:0000313" key="3">
    <source>
        <dbReference type="EnsemblFungi" id="EJT79627"/>
    </source>
</evidence>
<dbReference type="RefSeq" id="XP_009220772.1">
    <property type="nucleotide sequence ID" value="XM_009222508.1"/>
</dbReference>
<dbReference type="Proteomes" id="UP000006039">
    <property type="component" value="Unassembled WGS sequence"/>
</dbReference>
<accession>J3NTW2</accession>
<dbReference type="AlphaFoldDB" id="J3NTW2"/>
<reference evidence="2" key="3">
    <citation type="submission" date="2010-09" db="EMBL/GenBank/DDBJ databases">
        <title>Annotation of Gaeumannomyces graminis var. tritici R3-111a-1.</title>
        <authorList>
            <consortium name="The Broad Institute Genome Sequencing Platform"/>
            <person name="Ma L.-J."/>
            <person name="Dead R."/>
            <person name="Young S.K."/>
            <person name="Zeng Q."/>
            <person name="Gargeya S."/>
            <person name="Fitzgerald M."/>
            <person name="Haas B."/>
            <person name="Abouelleil A."/>
            <person name="Alvarado L."/>
            <person name="Arachchi H.M."/>
            <person name="Berlin A."/>
            <person name="Brown A."/>
            <person name="Chapman S.B."/>
            <person name="Chen Z."/>
            <person name="Dunbar C."/>
            <person name="Freedman E."/>
            <person name="Gearin G."/>
            <person name="Gellesch M."/>
            <person name="Goldberg J."/>
            <person name="Griggs A."/>
            <person name="Gujja S."/>
            <person name="Heiman D."/>
            <person name="Howarth C."/>
            <person name="Larson L."/>
            <person name="Lui A."/>
            <person name="MacDonald P.J.P."/>
            <person name="Mehta T."/>
            <person name="Montmayeur A."/>
            <person name="Murphy C."/>
            <person name="Neiman D."/>
            <person name="Pearson M."/>
            <person name="Priest M."/>
            <person name="Roberts A."/>
            <person name="Saif S."/>
            <person name="Shea T."/>
            <person name="Shenoy N."/>
            <person name="Sisk P."/>
            <person name="Stolte C."/>
            <person name="Sykes S."/>
            <person name="Yandava C."/>
            <person name="Wortman J."/>
            <person name="Nusbaum C."/>
            <person name="Birren B."/>
        </authorList>
    </citation>
    <scope>NUCLEOTIDE SEQUENCE</scope>
    <source>
        <strain evidence="2">R3-111a-1</strain>
    </source>
</reference>
<evidence type="ECO:0000313" key="4">
    <source>
        <dbReference type="Proteomes" id="UP000006039"/>
    </source>
</evidence>
<sequence>MLSRNTGSSLPMAHHWALSREDKGKAGDLYGNLGLVGGRGGAAAVDEARHISSVAAFARNTLEPALVDAYPRHYGLVLLVVLRNEAAILGGHLVRIRVGVMAFGMRWEKDSGTVDGGAQVLREGPPLRGRPSMPPFPWGYLGRRAMSRDSPKKETCLLPRRPVLLVGKGGVLQGDARVDVGDGQGPHAGRERKGRTFWIGEAALAPAIRHQDPFKSTGLLQECLCRPEKGKFERLKNFLLLPSFLERTICFGALACLDALHQQLLVAPDVMLQAGNGGDERQAGDAGDEGQVQDPVVLQAGDAGDEGQVQGPVMLQAGDGGNEGQAPLQRSISNKRREA</sequence>
<evidence type="ECO:0000256" key="1">
    <source>
        <dbReference type="SAM" id="MobiDB-lite"/>
    </source>
</evidence>
<organism evidence="2">
    <name type="scientific">Gaeumannomyces tritici (strain R3-111a-1)</name>
    <name type="common">Wheat and barley take-all root rot fungus</name>
    <name type="synonym">Gaeumannomyces graminis var. tritici</name>
    <dbReference type="NCBI Taxonomy" id="644352"/>
    <lineage>
        <taxon>Eukaryota</taxon>
        <taxon>Fungi</taxon>
        <taxon>Dikarya</taxon>
        <taxon>Ascomycota</taxon>
        <taxon>Pezizomycotina</taxon>
        <taxon>Sordariomycetes</taxon>
        <taxon>Sordariomycetidae</taxon>
        <taxon>Magnaporthales</taxon>
        <taxon>Magnaporthaceae</taxon>
        <taxon>Gaeumannomyces</taxon>
    </lineage>
</organism>
<proteinExistence type="predicted"/>
<reference evidence="4" key="1">
    <citation type="submission" date="2010-07" db="EMBL/GenBank/DDBJ databases">
        <title>The genome sequence of Gaeumannomyces graminis var. tritici strain R3-111a-1.</title>
        <authorList>
            <consortium name="The Broad Institute Genome Sequencing Platform"/>
            <person name="Ma L.-J."/>
            <person name="Dead R."/>
            <person name="Young S."/>
            <person name="Zeng Q."/>
            <person name="Koehrsen M."/>
            <person name="Alvarado L."/>
            <person name="Berlin A."/>
            <person name="Chapman S.B."/>
            <person name="Chen Z."/>
            <person name="Freedman E."/>
            <person name="Gellesch M."/>
            <person name="Goldberg J."/>
            <person name="Griggs A."/>
            <person name="Gujja S."/>
            <person name="Heilman E.R."/>
            <person name="Heiman D."/>
            <person name="Hepburn T."/>
            <person name="Howarth C."/>
            <person name="Jen D."/>
            <person name="Larson L."/>
            <person name="Mehta T."/>
            <person name="Neiman D."/>
            <person name="Pearson M."/>
            <person name="Roberts A."/>
            <person name="Saif S."/>
            <person name="Shea T."/>
            <person name="Shenoy N."/>
            <person name="Sisk P."/>
            <person name="Stolte C."/>
            <person name="Sykes S."/>
            <person name="Walk T."/>
            <person name="White J."/>
            <person name="Yandava C."/>
            <person name="Haas B."/>
            <person name="Nusbaum C."/>
            <person name="Birren B."/>
        </authorList>
    </citation>
    <scope>NUCLEOTIDE SEQUENCE [LARGE SCALE GENOMIC DNA]</scope>
    <source>
        <strain evidence="4">R3-111a-1</strain>
    </source>
</reference>
<dbReference type="HOGENOM" id="CLU_819017_0_0_1"/>